<dbReference type="PROSITE" id="PS51257">
    <property type="entry name" value="PROKAR_LIPOPROTEIN"/>
    <property type="match status" value="1"/>
</dbReference>
<gene>
    <name evidence="1" type="ORF">INE88_02507</name>
</gene>
<proteinExistence type="predicted"/>
<evidence type="ECO:0000313" key="1">
    <source>
        <dbReference type="EMBL" id="QUT45685.1"/>
    </source>
</evidence>
<dbReference type="AlphaFoldDB" id="A0A975Q6P6"/>
<dbReference type="InterPro" id="IPR042278">
    <property type="entry name" value="Mfa-like_1_N"/>
</dbReference>
<organism evidence="1 2">
    <name type="scientific">Bacteroides eggerthii</name>
    <dbReference type="NCBI Taxonomy" id="28111"/>
    <lineage>
        <taxon>Bacteria</taxon>
        <taxon>Pseudomonadati</taxon>
        <taxon>Bacteroidota</taxon>
        <taxon>Bacteroidia</taxon>
        <taxon>Bacteroidales</taxon>
        <taxon>Bacteroidaceae</taxon>
        <taxon>Bacteroides</taxon>
    </lineage>
</organism>
<evidence type="ECO:0008006" key="3">
    <source>
        <dbReference type="Google" id="ProtNLM"/>
    </source>
</evidence>
<dbReference type="Gene3D" id="2.60.40.2620">
    <property type="entry name" value="Fimbrillin-like"/>
    <property type="match status" value="1"/>
</dbReference>
<dbReference type="KEGG" id="beg:INE88_02507"/>
<dbReference type="Proteomes" id="UP000679226">
    <property type="component" value="Chromosome"/>
</dbReference>
<reference evidence="1" key="1">
    <citation type="journal article" date="2021" name="PLoS Genet.">
        <title>Mobile Type VI secretion system loci of the gut Bacteroidales display extensive intra-ecosystem transfer, multi-species spread and geographical clustering.</title>
        <authorList>
            <person name="Garcia-Bayona L."/>
            <person name="Coyne M.J."/>
            <person name="Comstock L.E."/>
        </authorList>
    </citation>
    <scope>NUCLEOTIDE SEQUENCE</scope>
    <source>
        <strain evidence="1">CL11T00C20</strain>
    </source>
</reference>
<name>A0A975Q6P6_9BACE</name>
<sequence>MKKVILGLISLGLLASCTDGNHTNNEPFERNCVLHARIESTNTRMTVDADNQLHWGELDGIGVYGVETKNVKFSYAGTQNGITEFTGNPDANQEEFAFAYYPYQSEAVKDGNSLTVGLPSEYLYKDSSNAPLSSVYRFSSVMETASAYDTPV</sequence>
<dbReference type="EMBL" id="CP072227">
    <property type="protein sequence ID" value="QUT45685.1"/>
    <property type="molecule type" value="Genomic_DNA"/>
</dbReference>
<protein>
    <recommendedName>
        <fullName evidence="3">Fimbrillin family protein</fullName>
    </recommendedName>
</protein>
<evidence type="ECO:0000313" key="2">
    <source>
        <dbReference type="Proteomes" id="UP000679226"/>
    </source>
</evidence>
<accession>A0A975Q6P6</accession>
<dbReference type="RefSeq" id="WP_025076020.1">
    <property type="nucleotide sequence ID" value="NZ_CP072227.1"/>
</dbReference>
<dbReference type="CDD" id="cd13120">
    <property type="entry name" value="BF2867_like_N"/>
    <property type="match status" value="1"/>
</dbReference>